<gene>
    <name evidence="3" type="ORF">CA260_11600</name>
</gene>
<dbReference type="PANTHER" id="PTHR39339:SF1">
    <property type="entry name" value="CHAD DOMAIN-CONTAINING PROTEIN"/>
    <property type="match status" value="1"/>
</dbReference>
<keyword evidence="4" id="KW-1185">Reference proteome</keyword>
<dbReference type="Pfam" id="PF05235">
    <property type="entry name" value="CHAD"/>
    <property type="match status" value="1"/>
</dbReference>
<evidence type="ECO:0000256" key="1">
    <source>
        <dbReference type="SAM" id="MobiDB-lite"/>
    </source>
</evidence>
<proteinExistence type="predicted"/>
<evidence type="ECO:0000259" key="2">
    <source>
        <dbReference type="PROSITE" id="PS51708"/>
    </source>
</evidence>
<name>A0A328P6F2_9GAMM</name>
<protein>
    <recommendedName>
        <fullName evidence="2">CHAD domain-containing protein</fullName>
    </recommendedName>
</protein>
<accession>A0A328P6F2</accession>
<dbReference type="Proteomes" id="UP000248926">
    <property type="component" value="Unassembled WGS sequence"/>
</dbReference>
<comment type="caution">
    <text evidence="3">The sequence shown here is derived from an EMBL/GenBank/DDBJ whole genome shotgun (WGS) entry which is preliminary data.</text>
</comment>
<organism evidence="3 4">
    <name type="scientific">Dyella jiangningensis</name>
    <dbReference type="NCBI Taxonomy" id="1379159"/>
    <lineage>
        <taxon>Bacteria</taxon>
        <taxon>Pseudomonadati</taxon>
        <taxon>Pseudomonadota</taxon>
        <taxon>Gammaproteobacteria</taxon>
        <taxon>Lysobacterales</taxon>
        <taxon>Rhodanobacteraceae</taxon>
        <taxon>Dyella</taxon>
    </lineage>
</organism>
<dbReference type="InterPro" id="IPR007899">
    <property type="entry name" value="CHAD_dom"/>
</dbReference>
<evidence type="ECO:0000313" key="3">
    <source>
        <dbReference type="EMBL" id="RAO76322.1"/>
    </source>
</evidence>
<reference evidence="3 4" key="1">
    <citation type="journal article" date="2018" name="Genet. Mol. Biol.">
        <title>The genome sequence of Dyella jiangningensis FCAV SCS01 from a lignocellulose-decomposing microbial consortium metagenome reveals potential for biotechnological applications.</title>
        <authorList>
            <person name="Desiderato J.G."/>
            <person name="Alvarenga D.O."/>
            <person name="Constancio M.T.L."/>
            <person name="Alves L.M.C."/>
            <person name="Varani A.M."/>
        </authorList>
    </citation>
    <scope>NUCLEOTIDE SEQUENCE [LARGE SCALE GENOMIC DNA]</scope>
    <source>
        <strain evidence="3 4">FCAV SCS01</strain>
    </source>
</reference>
<dbReference type="InterPro" id="IPR038186">
    <property type="entry name" value="CHAD_dom_sf"/>
</dbReference>
<dbReference type="EMBL" id="NFZS01000002">
    <property type="protein sequence ID" value="RAO76322.1"/>
    <property type="molecule type" value="Genomic_DNA"/>
</dbReference>
<feature type="domain" description="CHAD" evidence="2">
    <location>
        <begin position="47"/>
        <end position="328"/>
    </location>
</feature>
<dbReference type="SMART" id="SM00880">
    <property type="entry name" value="CHAD"/>
    <property type="match status" value="1"/>
</dbReference>
<dbReference type="PROSITE" id="PS51708">
    <property type="entry name" value="CHAD"/>
    <property type="match status" value="1"/>
</dbReference>
<sequence length="328" mass="37305">MPLAKYDNLMQSRRPGRSENFSMSARLQHRAASPRALSGHAMVKSPAPSAFDRIRKSLDGYFAKAVNARKRLLTEPYDAKLLHAWRVNLRRITATLKDVAQFSDDDLDDVHAYLRECREATGETRDIDILVDETLPGFVEKHAPEENDIDTTTKVLKARQAGARTQAVAALKKYDLAVPMRALRHWEATLEPPTDSMTRKLASSSIEKHYRQLVKRAEKLDGGQKTLHRLRTATKKLRYTVELYAHLFPKQATGSWLKQLADLQGHLGLAHDRLMGRKLIATAAADDAKAPKPFRRWAKRTAYDASKDAMRSLSKLEHLRHYWRAHAN</sequence>
<dbReference type="PANTHER" id="PTHR39339">
    <property type="entry name" value="SLR1444 PROTEIN"/>
    <property type="match status" value="1"/>
</dbReference>
<evidence type="ECO:0000313" key="4">
    <source>
        <dbReference type="Proteomes" id="UP000248926"/>
    </source>
</evidence>
<dbReference type="Gene3D" id="1.40.20.10">
    <property type="entry name" value="CHAD domain"/>
    <property type="match status" value="1"/>
</dbReference>
<feature type="region of interest" description="Disordered" evidence="1">
    <location>
        <begin position="1"/>
        <end position="22"/>
    </location>
</feature>
<dbReference type="AlphaFoldDB" id="A0A328P6F2"/>